<dbReference type="PRINTS" id="PR01788">
    <property type="entry name" value="PROSTANOIDR"/>
</dbReference>
<evidence type="ECO:0000259" key="15">
    <source>
        <dbReference type="PROSITE" id="PS50262"/>
    </source>
</evidence>
<evidence type="ECO:0000256" key="9">
    <source>
        <dbReference type="ARBA" id="ARBA00023180"/>
    </source>
</evidence>
<feature type="transmembrane region" description="Helical" evidence="14">
    <location>
        <begin position="188"/>
        <end position="210"/>
    </location>
</feature>
<keyword evidence="4 14" id="KW-0812">Transmembrane</keyword>
<evidence type="ECO:0000256" key="12">
    <source>
        <dbReference type="ARBA" id="ARBA00046395"/>
    </source>
</evidence>
<dbReference type="InterPro" id="IPR008365">
    <property type="entry name" value="Prostanoid_rcpt"/>
</dbReference>
<evidence type="ECO:0000256" key="2">
    <source>
        <dbReference type="ARBA" id="ARBA00015397"/>
    </source>
</evidence>
<comment type="caution">
    <text evidence="16">The sequence shown here is derived from an EMBL/GenBank/DDBJ whole genome shotgun (WGS) entry which is preliminary data.</text>
</comment>
<dbReference type="GO" id="GO:0014827">
    <property type="term" value="P:intestine smooth muscle contraction"/>
    <property type="evidence" value="ECO:0007669"/>
    <property type="project" value="TreeGrafter"/>
</dbReference>
<evidence type="ECO:0000256" key="10">
    <source>
        <dbReference type="ARBA" id="ARBA00023224"/>
    </source>
</evidence>
<keyword evidence="10" id="KW-0807">Transducer</keyword>
<dbReference type="GO" id="GO:0007204">
    <property type="term" value="P:positive regulation of cytosolic calcium ion concentration"/>
    <property type="evidence" value="ECO:0007669"/>
    <property type="project" value="TreeGrafter"/>
</dbReference>
<evidence type="ECO:0000256" key="13">
    <source>
        <dbReference type="SAM" id="MobiDB-lite"/>
    </source>
</evidence>
<protein>
    <recommendedName>
        <fullName evidence="2">Prostaglandin E2 receptor EP3 subtype</fullName>
    </recommendedName>
    <alternativeName>
        <fullName evidence="11">Prostanoid EP3 receptor</fullName>
    </alternativeName>
</protein>
<dbReference type="GO" id="GO:0004957">
    <property type="term" value="F:prostaglandin E receptor activity"/>
    <property type="evidence" value="ECO:0007669"/>
    <property type="project" value="InterPro"/>
</dbReference>
<dbReference type="FunFam" id="1.20.1070.10:FF:000087">
    <property type="entry name" value="prostaglandin E2 receptor EP3 subtype"/>
    <property type="match status" value="1"/>
</dbReference>
<dbReference type="PANTHER" id="PTHR11866">
    <property type="entry name" value="G-PROTEIN COUPLED RECEPTOR FAMILY 1 MEMBER"/>
    <property type="match status" value="1"/>
</dbReference>
<dbReference type="InterPro" id="IPR000276">
    <property type="entry name" value="GPCR_Rhodpsn"/>
</dbReference>
<feature type="region of interest" description="Disordered" evidence="13">
    <location>
        <begin position="22"/>
        <end position="48"/>
    </location>
</feature>
<proteinExistence type="predicted"/>
<dbReference type="Gene3D" id="1.20.1070.10">
    <property type="entry name" value="Rhodopsin 7-helix transmembrane proteins"/>
    <property type="match status" value="1"/>
</dbReference>
<feature type="transmembrane region" description="Helical" evidence="14">
    <location>
        <begin position="145"/>
        <end position="168"/>
    </location>
</feature>
<organism evidence="16 17">
    <name type="scientific">Crotalus adamanteus</name>
    <name type="common">Eastern diamondback rattlesnake</name>
    <dbReference type="NCBI Taxonomy" id="8729"/>
    <lineage>
        <taxon>Eukaryota</taxon>
        <taxon>Metazoa</taxon>
        <taxon>Chordata</taxon>
        <taxon>Craniata</taxon>
        <taxon>Vertebrata</taxon>
        <taxon>Euteleostomi</taxon>
        <taxon>Lepidosauria</taxon>
        <taxon>Squamata</taxon>
        <taxon>Bifurcata</taxon>
        <taxon>Unidentata</taxon>
        <taxon>Episquamata</taxon>
        <taxon>Toxicofera</taxon>
        <taxon>Serpentes</taxon>
        <taxon>Colubroidea</taxon>
        <taxon>Viperidae</taxon>
        <taxon>Crotalinae</taxon>
        <taxon>Crotalus</taxon>
    </lineage>
</organism>
<feature type="transmembrane region" description="Helical" evidence="14">
    <location>
        <begin position="109"/>
        <end position="133"/>
    </location>
</feature>
<feature type="compositionally biased region" description="Basic and acidic residues" evidence="13">
    <location>
        <begin position="33"/>
        <end position="42"/>
    </location>
</feature>
<feature type="transmembrane region" description="Helical" evidence="14">
    <location>
        <begin position="286"/>
        <end position="313"/>
    </location>
</feature>
<dbReference type="InterPro" id="IPR017452">
    <property type="entry name" value="GPCR_Rhodpsn_7TM"/>
</dbReference>
<dbReference type="GO" id="GO:0006954">
    <property type="term" value="P:inflammatory response"/>
    <property type="evidence" value="ECO:0007669"/>
    <property type="project" value="TreeGrafter"/>
</dbReference>
<dbReference type="EMBL" id="JAOTOJ010000003">
    <property type="protein sequence ID" value="KAK9404149.1"/>
    <property type="molecule type" value="Genomic_DNA"/>
</dbReference>
<dbReference type="GO" id="GO:0007200">
    <property type="term" value="P:phospholipase C-activating G protein-coupled receptor signaling pathway"/>
    <property type="evidence" value="ECO:0007669"/>
    <property type="project" value="TreeGrafter"/>
</dbReference>
<evidence type="ECO:0000256" key="8">
    <source>
        <dbReference type="ARBA" id="ARBA00023170"/>
    </source>
</evidence>
<comment type="subcellular location">
    <subcellularLocation>
        <location evidence="1">Cell membrane</location>
        <topology evidence="1">Multi-pass membrane protein</topology>
    </subcellularLocation>
</comment>
<keyword evidence="8 16" id="KW-0675">Receptor</keyword>
<dbReference type="InterPro" id="IPR000265">
    <property type="entry name" value="Prostglndn_EP3_rcpt"/>
</dbReference>
<dbReference type="GO" id="GO:0060455">
    <property type="term" value="P:negative regulation of gastric acid secretion"/>
    <property type="evidence" value="ECO:0007669"/>
    <property type="project" value="TreeGrafter"/>
</dbReference>
<keyword evidence="5 14" id="KW-1133">Transmembrane helix</keyword>
<feature type="transmembrane region" description="Helical" evidence="14">
    <location>
        <begin position="230"/>
        <end position="251"/>
    </location>
</feature>
<evidence type="ECO:0000256" key="5">
    <source>
        <dbReference type="ARBA" id="ARBA00022989"/>
    </source>
</evidence>
<comment type="subunit">
    <text evidence="12">Interacts (via C-terminus) with MKLN1.</text>
</comment>
<keyword evidence="3" id="KW-1003">Cell membrane</keyword>
<gene>
    <name evidence="16" type="ORF">NXF25_008976</name>
</gene>
<keyword evidence="7 14" id="KW-0472">Membrane</keyword>
<dbReference type="PROSITE" id="PS50262">
    <property type="entry name" value="G_PROTEIN_RECEP_F1_2"/>
    <property type="match status" value="1"/>
</dbReference>
<keyword evidence="6" id="KW-0297">G-protein coupled receptor</keyword>
<dbReference type="SUPFAM" id="SSF81321">
    <property type="entry name" value="Family A G protein-coupled receptor-like"/>
    <property type="match status" value="1"/>
</dbReference>
<dbReference type="PANTHER" id="PTHR11866:SF10">
    <property type="entry name" value="PROSTAGLANDIN E2 RECEPTOR EP3 SUBTYPE"/>
    <property type="match status" value="1"/>
</dbReference>
<evidence type="ECO:0000256" key="11">
    <source>
        <dbReference type="ARBA" id="ARBA00031591"/>
    </source>
</evidence>
<dbReference type="AlphaFoldDB" id="A0AAW1BPX0"/>
<feature type="domain" description="G-protein coupled receptors family 1 profile" evidence="15">
    <location>
        <begin position="122"/>
        <end position="404"/>
    </location>
</feature>
<evidence type="ECO:0000256" key="3">
    <source>
        <dbReference type="ARBA" id="ARBA00022475"/>
    </source>
</evidence>
<evidence type="ECO:0000313" key="16">
    <source>
        <dbReference type="EMBL" id="KAK9404149.1"/>
    </source>
</evidence>
<evidence type="ECO:0000256" key="4">
    <source>
        <dbReference type="ARBA" id="ARBA00022692"/>
    </source>
</evidence>
<dbReference type="Proteomes" id="UP001474421">
    <property type="component" value="Unassembled WGS sequence"/>
</dbReference>
<dbReference type="PRINTS" id="PR00428">
    <property type="entry name" value="PROSTAGLNDNR"/>
</dbReference>
<name>A0AAW1BPX0_CROAD</name>
<evidence type="ECO:0000256" key="14">
    <source>
        <dbReference type="SAM" id="Phobius"/>
    </source>
</evidence>
<evidence type="ECO:0000256" key="7">
    <source>
        <dbReference type="ARBA" id="ARBA00023136"/>
    </source>
</evidence>
<dbReference type="PRINTS" id="PR00237">
    <property type="entry name" value="GPCRRHODOPSN"/>
</dbReference>
<evidence type="ECO:0000313" key="17">
    <source>
        <dbReference type="Proteomes" id="UP001474421"/>
    </source>
</evidence>
<reference evidence="16 17" key="1">
    <citation type="journal article" date="2024" name="Proc. Natl. Acad. Sci. U.S.A.">
        <title>The genetic regulatory architecture and epigenomic basis for age-related changes in rattlesnake venom.</title>
        <authorList>
            <person name="Hogan M.P."/>
            <person name="Holding M.L."/>
            <person name="Nystrom G.S."/>
            <person name="Colston T.J."/>
            <person name="Bartlett D.A."/>
            <person name="Mason A.J."/>
            <person name="Ellsworth S.A."/>
            <person name="Rautsaw R.M."/>
            <person name="Lawrence K.C."/>
            <person name="Strickland J.L."/>
            <person name="He B."/>
            <person name="Fraser P."/>
            <person name="Margres M.J."/>
            <person name="Gilbert D.M."/>
            <person name="Gibbs H.L."/>
            <person name="Parkinson C.L."/>
            <person name="Rokyta D.R."/>
        </authorList>
    </citation>
    <scope>NUCLEOTIDE SEQUENCE [LARGE SCALE GENOMIC DNA]</scope>
    <source>
        <strain evidence="16">DRR0105</strain>
    </source>
</reference>
<feature type="transmembrane region" description="Helical" evidence="14">
    <location>
        <begin position="333"/>
        <end position="355"/>
    </location>
</feature>
<accession>A0AAW1BPX0</accession>
<dbReference type="InterPro" id="IPR001244">
    <property type="entry name" value="Prostglndn_DP_rcpt"/>
</dbReference>
<dbReference type="Pfam" id="PF00001">
    <property type="entry name" value="7tm_1"/>
    <property type="match status" value="1"/>
</dbReference>
<dbReference type="PRINTS" id="PR00582">
    <property type="entry name" value="PRSTNOIDEP3R"/>
</dbReference>
<keyword evidence="17" id="KW-1185">Reference proteome</keyword>
<evidence type="ECO:0000256" key="1">
    <source>
        <dbReference type="ARBA" id="ARBA00004651"/>
    </source>
</evidence>
<dbReference type="GO" id="GO:0007189">
    <property type="term" value="P:adenylate cyclase-activating G protein-coupled receptor signaling pathway"/>
    <property type="evidence" value="ECO:0007669"/>
    <property type="project" value="TreeGrafter"/>
</dbReference>
<evidence type="ECO:0000256" key="6">
    <source>
        <dbReference type="ARBA" id="ARBA00023040"/>
    </source>
</evidence>
<dbReference type="GO" id="GO:0005886">
    <property type="term" value="C:plasma membrane"/>
    <property type="evidence" value="ECO:0007669"/>
    <property type="project" value="UniProtKB-SubCell"/>
</dbReference>
<sequence length="446" mass="49605">MYRQPKISGTLSDPYAAAGYLPRPLEAPKAGRQRLERRDGRGPSRAPLPFAAGAAPFALRVRNMTFRGLYGGRLNSTQFGMAPLNAAGWSREKGNGSGTFAEQCASVSVAFPLTMMITGMVGNGLAMLLAYRAYQKKENQRKRPFLLCIGSLALTDLTGQLLTSPVVITVYLANRKWREVDPSQGLCAFFGLAMTVFGLCPLFIASAMAVERALAIQAPHWYTGHMKTRLTRTVLLCVWLTSFAFALLPIMGIGKYTLQWPGTWCFISMKEHENPSVGNAVFASTFAFLGLFSLAVTVACNMTTITALVCRCWSKSSTSRSRKQWGRITMETFIQLLGIMCVLLACWSPLLVTILKVTFNPNPMNQCRESCNQTQSTEQQPECNFSLTHIRLASLNQILDPWVYLLLRKIFVQKFCQVARAISCHSQDKWKGQHIILSNKIRRTTV</sequence>
<keyword evidence="9" id="KW-0325">Glycoprotein</keyword>